<dbReference type="AlphaFoldDB" id="A0A409VGQ6"/>
<feature type="region of interest" description="Disordered" evidence="2">
    <location>
        <begin position="590"/>
        <end position="663"/>
    </location>
</feature>
<feature type="region of interest" description="Disordered" evidence="2">
    <location>
        <begin position="316"/>
        <end position="558"/>
    </location>
</feature>
<feature type="coiled-coil region" evidence="1">
    <location>
        <begin position="217"/>
        <end position="254"/>
    </location>
</feature>
<proteinExistence type="predicted"/>
<dbReference type="Proteomes" id="UP000284842">
    <property type="component" value="Unassembled WGS sequence"/>
</dbReference>
<evidence type="ECO:0000256" key="1">
    <source>
        <dbReference type="SAM" id="Coils"/>
    </source>
</evidence>
<feature type="compositionally biased region" description="Low complexity" evidence="2">
    <location>
        <begin position="482"/>
        <end position="493"/>
    </location>
</feature>
<dbReference type="SUPFAM" id="SSF57850">
    <property type="entry name" value="RING/U-box"/>
    <property type="match status" value="1"/>
</dbReference>
<evidence type="ECO:0000313" key="4">
    <source>
        <dbReference type="Proteomes" id="UP000284842"/>
    </source>
</evidence>
<protein>
    <recommendedName>
        <fullName evidence="5">RING-type domain-containing protein</fullName>
    </recommendedName>
</protein>
<feature type="compositionally biased region" description="Low complexity" evidence="2">
    <location>
        <begin position="448"/>
        <end position="474"/>
    </location>
</feature>
<dbReference type="InterPro" id="IPR013083">
    <property type="entry name" value="Znf_RING/FYVE/PHD"/>
</dbReference>
<evidence type="ECO:0008006" key="5">
    <source>
        <dbReference type="Google" id="ProtNLM"/>
    </source>
</evidence>
<evidence type="ECO:0000256" key="2">
    <source>
        <dbReference type="SAM" id="MobiDB-lite"/>
    </source>
</evidence>
<accession>A0A409VGQ6</accession>
<feature type="compositionally biased region" description="Low complexity" evidence="2">
    <location>
        <begin position="380"/>
        <end position="398"/>
    </location>
</feature>
<comment type="caution">
    <text evidence="3">The sequence shown here is derived from an EMBL/GenBank/DDBJ whole genome shotgun (WGS) entry which is preliminary data.</text>
</comment>
<feature type="compositionally biased region" description="Polar residues" evidence="2">
    <location>
        <begin position="329"/>
        <end position="376"/>
    </location>
</feature>
<evidence type="ECO:0000313" key="3">
    <source>
        <dbReference type="EMBL" id="PPQ65420.1"/>
    </source>
</evidence>
<feature type="compositionally biased region" description="Polar residues" evidence="2">
    <location>
        <begin position="399"/>
        <end position="420"/>
    </location>
</feature>
<organism evidence="3 4">
    <name type="scientific">Panaeolus cyanescens</name>
    <dbReference type="NCBI Taxonomy" id="181874"/>
    <lineage>
        <taxon>Eukaryota</taxon>
        <taxon>Fungi</taxon>
        <taxon>Dikarya</taxon>
        <taxon>Basidiomycota</taxon>
        <taxon>Agaricomycotina</taxon>
        <taxon>Agaricomycetes</taxon>
        <taxon>Agaricomycetidae</taxon>
        <taxon>Agaricales</taxon>
        <taxon>Agaricineae</taxon>
        <taxon>Galeropsidaceae</taxon>
        <taxon>Panaeolus</taxon>
    </lineage>
</organism>
<feature type="compositionally biased region" description="Gly residues" evidence="2">
    <location>
        <begin position="615"/>
        <end position="631"/>
    </location>
</feature>
<sequence length="663" mass="69606">MLTLAPGCSCDVCAEEYSANRLPYSIACGASPSSSPHLLSVYFIHSQIFFYPGHVLCSPCITQIIEKTPQRLQPVCPFCREPCTAESMRVVRMDFSTSGWSTPRRAPALETFNSFTSEMLQRKTERLLSANAGFNSFGGGGGRKADIARLEDKVSRIAKKKCSVEEVSAVYKELEEFVVGAKDDVPTSLCLSAALLHAILANHHSHSESSKNAKTTEMGLRRQVEDLEGERNQYTSKSQECNQLRQEISQLRALATTLGASVPESLASSRSLSPTPTSTPQSTSPTPYSSGNSGAISSASAQAAGLTPVSRFNSMHSRSLSMSGGRPTTPASPVSPTRSHTPAVSSTSSPRSHTPGPNSSSAPRSHTPGPNSSGMRSHTPGPLSSASAQAAQGLRSLSHTPSIRSATPSLRSYGGQSISSTGGGVPPVPSLPEQPQTRGRATPAPGLSSASAQAAAHAAAQAEKVQESQSQSQSQRHERPPQMMSSASAQAAAHHARMQHSQTPAPIIPPKPRRLSQPSPPKAGLMMRSSSDEKATAAAGGHVLGTGPNQVWVPPKPSGEDMDYVLRDKEREGHSYGNSRGVYGMTSASMNSYGYGQQQQHSSAPTSPQGTPVKSGGGGAFGWFGRSGGAAGEKDDAARGHQRSASVRPPSRMAMGLGGRFVS</sequence>
<reference evidence="3 4" key="1">
    <citation type="journal article" date="2018" name="Evol. Lett.">
        <title>Horizontal gene cluster transfer increased hallucinogenic mushroom diversity.</title>
        <authorList>
            <person name="Reynolds H.T."/>
            <person name="Vijayakumar V."/>
            <person name="Gluck-Thaler E."/>
            <person name="Korotkin H.B."/>
            <person name="Matheny P.B."/>
            <person name="Slot J.C."/>
        </authorList>
    </citation>
    <scope>NUCLEOTIDE SEQUENCE [LARGE SCALE GENOMIC DNA]</scope>
    <source>
        <strain evidence="3 4">2629</strain>
    </source>
</reference>
<dbReference type="OrthoDB" id="6105938at2759"/>
<dbReference type="InParanoid" id="A0A409VGQ6"/>
<feature type="compositionally biased region" description="Polar residues" evidence="2">
    <location>
        <begin position="601"/>
        <end position="612"/>
    </location>
</feature>
<dbReference type="STRING" id="181874.A0A409VGQ6"/>
<dbReference type="EMBL" id="NHTK01006066">
    <property type="protein sequence ID" value="PPQ65420.1"/>
    <property type="molecule type" value="Genomic_DNA"/>
</dbReference>
<name>A0A409VGQ6_9AGAR</name>
<dbReference type="Gene3D" id="3.30.40.10">
    <property type="entry name" value="Zinc/RING finger domain, C3HC4 (zinc finger)"/>
    <property type="match status" value="1"/>
</dbReference>
<keyword evidence="4" id="KW-1185">Reference proteome</keyword>
<feature type="region of interest" description="Disordered" evidence="2">
    <location>
        <begin position="265"/>
        <end position="302"/>
    </location>
</feature>
<gene>
    <name evidence="3" type="ORF">CVT24_011501</name>
</gene>
<keyword evidence="1" id="KW-0175">Coiled coil</keyword>